<accession>A0A0A9ADV1</accession>
<feature type="compositionally biased region" description="Basic residues" evidence="1">
    <location>
        <begin position="56"/>
        <end position="65"/>
    </location>
</feature>
<protein>
    <submittedName>
        <fullName evidence="2">Uncharacterized protein</fullName>
    </submittedName>
</protein>
<proteinExistence type="predicted"/>
<evidence type="ECO:0000313" key="2">
    <source>
        <dbReference type="EMBL" id="JAD49834.1"/>
    </source>
</evidence>
<dbReference type="EMBL" id="GBRH01248061">
    <property type="protein sequence ID" value="JAD49834.1"/>
    <property type="molecule type" value="Transcribed_RNA"/>
</dbReference>
<reference evidence="2" key="2">
    <citation type="journal article" date="2015" name="Data Brief">
        <title>Shoot transcriptome of the giant reed, Arundo donax.</title>
        <authorList>
            <person name="Barrero R.A."/>
            <person name="Guerrero F.D."/>
            <person name="Moolhuijzen P."/>
            <person name="Goolsby J.A."/>
            <person name="Tidwell J."/>
            <person name="Bellgard S.E."/>
            <person name="Bellgard M.I."/>
        </authorList>
    </citation>
    <scope>NUCLEOTIDE SEQUENCE</scope>
    <source>
        <tissue evidence="2">Shoot tissue taken approximately 20 cm above the soil surface</tissue>
    </source>
</reference>
<feature type="region of interest" description="Disordered" evidence="1">
    <location>
        <begin position="1"/>
        <end position="21"/>
    </location>
</feature>
<dbReference type="AlphaFoldDB" id="A0A0A9ADV1"/>
<name>A0A0A9ADV1_ARUDO</name>
<sequence>MVKIFPLGRKSCGSRNTSRHPVNSLCEFYHSSYHLQRQGEAGRTQRHREVPEKGRRGGAHRRHDR</sequence>
<reference evidence="2" key="1">
    <citation type="submission" date="2014-09" db="EMBL/GenBank/DDBJ databases">
        <authorList>
            <person name="Magalhaes I.L.F."/>
            <person name="Oliveira U."/>
            <person name="Santos F.R."/>
            <person name="Vidigal T.H.D.A."/>
            <person name="Brescovit A.D."/>
            <person name="Santos A.J."/>
        </authorList>
    </citation>
    <scope>NUCLEOTIDE SEQUENCE</scope>
    <source>
        <tissue evidence="2">Shoot tissue taken approximately 20 cm above the soil surface</tissue>
    </source>
</reference>
<organism evidence="2">
    <name type="scientific">Arundo donax</name>
    <name type="common">Giant reed</name>
    <name type="synonym">Donax arundinaceus</name>
    <dbReference type="NCBI Taxonomy" id="35708"/>
    <lineage>
        <taxon>Eukaryota</taxon>
        <taxon>Viridiplantae</taxon>
        <taxon>Streptophyta</taxon>
        <taxon>Embryophyta</taxon>
        <taxon>Tracheophyta</taxon>
        <taxon>Spermatophyta</taxon>
        <taxon>Magnoliopsida</taxon>
        <taxon>Liliopsida</taxon>
        <taxon>Poales</taxon>
        <taxon>Poaceae</taxon>
        <taxon>PACMAD clade</taxon>
        <taxon>Arundinoideae</taxon>
        <taxon>Arundineae</taxon>
        <taxon>Arundo</taxon>
    </lineage>
</organism>
<evidence type="ECO:0000256" key="1">
    <source>
        <dbReference type="SAM" id="MobiDB-lite"/>
    </source>
</evidence>
<feature type="region of interest" description="Disordered" evidence="1">
    <location>
        <begin position="34"/>
        <end position="65"/>
    </location>
</feature>